<reference evidence="3 4" key="1">
    <citation type="submission" date="2014-07" db="EMBL/GenBank/DDBJ databases">
        <title>Draft genome sequence of Thalassospira profundimaris R8-17.</title>
        <authorList>
            <person name="Lai Q."/>
            <person name="Shao Z."/>
        </authorList>
    </citation>
    <scope>NUCLEOTIDE SEQUENCE [LARGE SCALE GENOMIC DNA]</scope>
    <source>
        <strain evidence="3 4">R8-17</strain>
    </source>
</reference>
<feature type="signal peptide" evidence="2">
    <location>
        <begin position="1"/>
        <end position="29"/>
    </location>
</feature>
<name>A0A367VDE5_9PROT</name>
<proteinExistence type="predicted"/>
<gene>
    <name evidence="3" type="ORF">TH6_11260</name>
</gene>
<accession>A0A367VDE5</accession>
<protein>
    <submittedName>
        <fullName evidence="3">Antifreeze glycopeptide</fullName>
    </submittedName>
</protein>
<dbReference type="RefSeq" id="WP_062955880.1">
    <property type="nucleotide sequence ID" value="NZ_JPWB01000004.1"/>
</dbReference>
<dbReference type="AlphaFoldDB" id="A0A367VDE5"/>
<evidence type="ECO:0000313" key="4">
    <source>
        <dbReference type="Proteomes" id="UP000253061"/>
    </source>
</evidence>
<keyword evidence="2" id="KW-0732">Signal</keyword>
<evidence type="ECO:0000256" key="1">
    <source>
        <dbReference type="SAM" id="MobiDB-lite"/>
    </source>
</evidence>
<evidence type="ECO:0000313" key="3">
    <source>
        <dbReference type="EMBL" id="RCK22240.1"/>
    </source>
</evidence>
<feature type="chain" id="PRO_5016944328" evidence="2">
    <location>
        <begin position="30"/>
        <end position="688"/>
    </location>
</feature>
<feature type="region of interest" description="Disordered" evidence="1">
    <location>
        <begin position="43"/>
        <end position="88"/>
    </location>
</feature>
<sequence length="688" mass="72044">MKLRSRLLMRTCLLAMMTGTGLGAAPAFAQTSAPVPLFLKQEAEQDAERQSDQGATNPGTTSAPLSGGFGSTNSNTPQTEAFPSDPNAVQSLSLGAVDAEAVGTIDRSRGGLGIDMWNGTTRRSAAKLISELPATPATHTARDLQERMLLSAAALPQDSAEISLLEARVAKLIEMGALDEAIELVRAAPQGSRGSMLAQAEINALLIGSDLDTACDAIESYGASYEELFWLKAAAMCAFYANDPTSAAFSVDLVREMGGEGDETFFGLVSAIRSGNAADPELLSQLRPLDLALLAIAKQSIPTSQLETGNAAAIIGITNADATATDVRLEAARKAEKLGLISAEKLADVYQSVNFAAGALESVLDDASEGIQARQYAKLYQAAAQSDVPAARAEILAALFEAAEFEGDFMQAARLSAPLLADIPINGDFSWFAVSALKASIAANSFERAENWLLVARSSANASNDISSRLSLLYPVLAISGLEETGAIKPVANAANQSTPQTFGSDTQSAPQQNFGLGGAVVPGAPTSSGGMASATVMPNSASPEDVQSASERAAALARHRARMIEWQEMQAARGDQAAARRYSELIFNLFEGFGIEVPDSLWDGLLTAPYAEERVTTSSAVSHHLTAAARAQQKAKTVAMTIQAQQIAAADNADPKVLSDTVTSLETVGLESDARRLATELLISFNH</sequence>
<feature type="compositionally biased region" description="Polar residues" evidence="1">
    <location>
        <begin position="71"/>
        <end position="88"/>
    </location>
</feature>
<organism evidence="3 4">
    <name type="scientific">Thalassospira profundimaris</name>
    <dbReference type="NCBI Taxonomy" id="502049"/>
    <lineage>
        <taxon>Bacteria</taxon>
        <taxon>Pseudomonadati</taxon>
        <taxon>Pseudomonadota</taxon>
        <taxon>Alphaproteobacteria</taxon>
        <taxon>Rhodospirillales</taxon>
        <taxon>Thalassospiraceae</taxon>
        <taxon>Thalassospira</taxon>
    </lineage>
</organism>
<evidence type="ECO:0000256" key="2">
    <source>
        <dbReference type="SAM" id="SignalP"/>
    </source>
</evidence>
<dbReference type="EMBL" id="JPWB01000004">
    <property type="protein sequence ID" value="RCK22240.1"/>
    <property type="molecule type" value="Genomic_DNA"/>
</dbReference>
<comment type="caution">
    <text evidence="3">The sequence shown here is derived from an EMBL/GenBank/DDBJ whole genome shotgun (WGS) entry which is preliminary data.</text>
</comment>
<dbReference type="Proteomes" id="UP000253061">
    <property type="component" value="Unassembled WGS sequence"/>
</dbReference>
<feature type="compositionally biased region" description="Polar residues" evidence="1">
    <location>
        <begin position="52"/>
        <end position="64"/>
    </location>
</feature>